<feature type="region of interest" description="Disordered" evidence="13">
    <location>
        <begin position="900"/>
        <end position="1078"/>
    </location>
</feature>
<dbReference type="GO" id="GO:0070971">
    <property type="term" value="C:endoplasmic reticulum exit site"/>
    <property type="evidence" value="ECO:0007669"/>
    <property type="project" value="TreeGrafter"/>
</dbReference>
<keyword evidence="5" id="KW-0813">Transport</keyword>
<dbReference type="STRING" id="35722.A0A0B7N046"/>
<dbReference type="AlphaFoldDB" id="A0A0B7N046"/>
<protein>
    <recommendedName>
        <fullName evidence="4">Protein transport protein SEC31</fullName>
    </recommendedName>
    <alternativeName>
        <fullName evidence="3">Protein transport protein sec31</fullName>
    </alternativeName>
</protein>
<proteinExistence type="inferred from homology"/>
<dbReference type="InterPro" id="IPR001680">
    <property type="entry name" value="WD40_rpt"/>
</dbReference>
<evidence type="ECO:0000256" key="11">
    <source>
        <dbReference type="ARBA" id="ARBA00025471"/>
    </source>
</evidence>
<evidence type="ECO:0000256" key="6">
    <source>
        <dbReference type="ARBA" id="ARBA00022574"/>
    </source>
</evidence>
<feature type="repeat" description="WD" evidence="12">
    <location>
        <begin position="118"/>
        <end position="160"/>
    </location>
</feature>
<dbReference type="Gene3D" id="2.130.10.10">
    <property type="entry name" value="YVTN repeat-like/Quinoprotein amine dehydrogenase"/>
    <property type="match status" value="1"/>
</dbReference>
<keyword evidence="15" id="KW-1185">Reference proteome</keyword>
<dbReference type="GO" id="GO:0015031">
    <property type="term" value="P:protein transport"/>
    <property type="evidence" value="ECO:0007669"/>
    <property type="project" value="UniProtKB-KW"/>
</dbReference>
<evidence type="ECO:0000313" key="15">
    <source>
        <dbReference type="Proteomes" id="UP000054107"/>
    </source>
</evidence>
<comment type="subcellular location">
    <subcellularLocation>
        <location evidence="1">Endoplasmic reticulum</location>
    </subcellularLocation>
</comment>
<comment type="similarity">
    <text evidence="2">Belongs to the WD repeat SEC31 family.</text>
</comment>
<feature type="compositionally biased region" description="Low complexity" evidence="13">
    <location>
        <begin position="1038"/>
        <end position="1052"/>
    </location>
</feature>
<evidence type="ECO:0000256" key="3">
    <source>
        <dbReference type="ARBA" id="ARBA00013507"/>
    </source>
</evidence>
<evidence type="ECO:0000256" key="5">
    <source>
        <dbReference type="ARBA" id="ARBA00022448"/>
    </source>
</evidence>
<evidence type="ECO:0000256" key="7">
    <source>
        <dbReference type="ARBA" id="ARBA00022737"/>
    </source>
</evidence>
<dbReference type="GO" id="GO:0007029">
    <property type="term" value="P:endoplasmic reticulum organization"/>
    <property type="evidence" value="ECO:0007669"/>
    <property type="project" value="TreeGrafter"/>
</dbReference>
<gene>
    <name evidence="14" type="primary">PARPA_05553.1 scaffold 18670</name>
</gene>
<dbReference type="SMART" id="SM00320">
    <property type="entry name" value="WD40"/>
    <property type="match status" value="5"/>
</dbReference>
<keyword evidence="9" id="KW-0931">ER-Golgi transport</keyword>
<keyword evidence="8" id="KW-0256">Endoplasmic reticulum</keyword>
<dbReference type="PANTHER" id="PTHR13923:SF11">
    <property type="entry name" value="SECRETORY 31, ISOFORM D"/>
    <property type="match status" value="1"/>
</dbReference>
<feature type="repeat" description="WD" evidence="12">
    <location>
        <begin position="164"/>
        <end position="206"/>
    </location>
</feature>
<dbReference type="InterPro" id="IPR036322">
    <property type="entry name" value="WD40_repeat_dom_sf"/>
</dbReference>
<keyword evidence="10" id="KW-0653">Protein transport</keyword>
<organism evidence="14 15">
    <name type="scientific">Parasitella parasitica</name>
    <dbReference type="NCBI Taxonomy" id="35722"/>
    <lineage>
        <taxon>Eukaryota</taxon>
        <taxon>Fungi</taxon>
        <taxon>Fungi incertae sedis</taxon>
        <taxon>Mucoromycota</taxon>
        <taxon>Mucoromycotina</taxon>
        <taxon>Mucoromycetes</taxon>
        <taxon>Mucorales</taxon>
        <taxon>Mucorineae</taxon>
        <taxon>Mucoraceae</taxon>
        <taxon>Parasitella</taxon>
    </lineage>
</organism>
<dbReference type="Proteomes" id="UP000054107">
    <property type="component" value="Unassembled WGS sequence"/>
</dbReference>
<sequence>MTRKLNNIRRTATFAWNPGHEVPMVATGSLAGTMDDSFSNASELEIFKLDLNPESKSLDTAHRISTNSRFNTMVWGHATAEKPHGIIAGGMENGELELYDASAILDGKSSEDIRVLKKSTHSGALKSLDFNVFQTNLLASAGSNSEVFIWDLNNPATPYTPGARSAKMDDISSVAWNGQVQHILSTASTNGYTVVWDLRNKKEVMTLAYAGQNTLTGGRGSVSAIAWHPDIATQLITASDDDQHPIISLWDLRHAHSPEKTLAGHSKGVLDVSWCRQDADLLISSGRDCKTLCWNPNKGELNGELATHTKWTFAAKWCPRNPDLLATASFDGSIDISSIQGCQGNESVSDDPFETAQRFDLKRPPKWLCRPVGASFGFSGKLVTFNNKSGQSIAAAAAAAAVSAVPGKNAAPPHRISRSVKISVIETDPEIVKRSEQLESATESLGTIEALIEERVQTGKDQADWQVLKTLFSDNAREELIKYLGFEREQVVAAANELLEKKRTLSSYQDALNNMQPESAASDTEEGMTDMTMGEVSPGDTASTLFAQSDTDGIEDPFFSQAMVAGQTSAANAHSAEAISMPLVEAIVSRPFDLYPKTNNETDRIITLATMLGDFESAVNACLASERYSDALLFAICGGSDLLARTQKIYFENQAKNFAYLRLLEGIMEEDLASIVRDVDVSEWPSILVVLCTFAESKDFGPLCEVVGDRLSQQQGHDELQKNANLFYLAAGNLEKVCKVWIQDFEGQDGADKDSCTYGARLQELIEKVTIFRKAIDYNDTDLADGASTEANSYALVDLYSKYYEYAEFMAAQGKLDVALKYISLTPANFAAGKSSIIRGSVVRDRVYRANASQAGQYVEPSFPFEIKLLSGEQETQQQQPVARPNPYDLQPQQANAYQNYQPKKPTSPAKYYAPTAQYGPYGQQPQYPSPVPVINSTTTPSPPPHKDAGAWNDPPMLASPKNKTPPAVGPKKVTTPFANAPPASTYATASVQQHITPPPKNATPPPPMRGLGGPPPPPPSSNTSAGFYSARQQFQVPPLQYQHHQAPQQTATPPPPMNAAAPSPMLRGPSQQQQQRS</sequence>
<keyword evidence="7" id="KW-0677">Repeat</keyword>
<evidence type="ECO:0000256" key="1">
    <source>
        <dbReference type="ARBA" id="ARBA00004240"/>
    </source>
</evidence>
<evidence type="ECO:0000256" key="8">
    <source>
        <dbReference type="ARBA" id="ARBA00022824"/>
    </source>
</evidence>
<evidence type="ECO:0000256" key="9">
    <source>
        <dbReference type="ARBA" id="ARBA00022892"/>
    </source>
</evidence>
<dbReference type="InterPro" id="IPR015943">
    <property type="entry name" value="WD40/YVTN_repeat-like_dom_sf"/>
</dbReference>
<dbReference type="GO" id="GO:0005198">
    <property type="term" value="F:structural molecule activity"/>
    <property type="evidence" value="ECO:0007669"/>
    <property type="project" value="TreeGrafter"/>
</dbReference>
<dbReference type="PROSITE" id="PS50082">
    <property type="entry name" value="WD_REPEATS_2"/>
    <property type="match status" value="2"/>
</dbReference>
<dbReference type="InterPro" id="IPR040251">
    <property type="entry name" value="SEC31-like"/>
</dbReference>
<dbReference type="InterPro" id="IPR019775">
    <property type="entry name" value="WD40_repeat_CS"/>
</dbReference>
<keyword evidence="6 12" id="KW-0853">WD repeat</keyword>
<dbReference type="OrthoDB" id="542917at2759"/>
<evidence type="ECO:0000313" key="14">
    <source>
        <dbReference type="EMBL" id="CEP11671.1"/>
    </source>
</evidence>
<dbReference type="SUPFAM" id="SSF50978">
    <property type="entry name" value="WD40 repeat-like"/>
    <property type="match status" value="1"/>
</dbReference>
<dbReference type="EMBL" id="LN726747">
    <property type="protein sequence ID" value="CEP11671.1"/>
    <property type="molecule type" value="Genomic_DNA"/>
</dbReference>
<accession>A0A0B7N046</accession>
<feature type="compositionally biased region" description="Pro residues" evidence="13">
    <location>
        <begin position="997"/>
        <end position="1021"/>
    </location>
</feature>
<dbReference type="GO" id="GO:0090110">
    <property type="term" value="P:COPII-coated vesicle cargo loading"/>
    <property type="evidence" value="ECO:0007669"/>
    <property type="project" value="TreeGrafter"/>
</dbReference>
<dbReference type="PANTHER" id="PTHR13923">
    <property type="entry name" value="SEC31-RELATED PROTEIN"/>
    <property type="match status" value="1"/>
</dbReference>
<reference evidence="14 15" key="1">
    <citation type="submission" date="2014-09" db="EMBL/GenBank/DDBJ databases">
        <authorList>
            <person name="Ellenberger Sabrina"/>
        </authorList>
    </citation>
    <scope>NUCLEOTIDE SEQUENCE [LARGE SCALE GENOMIC DNA]</scope>
    <source>
        <strain evidence="14 15">CBS 412.66</strain>
    </source>
</reference>
<feature type="compositionally biased region" description="Polar residues" evidence="13">
    <location>
        <begin position="1022"/>
        <end position="1036"/>
    </location>
</feature>
<evidence type="ECO:0000256" key="10">
    <source>
        <dbReference type="ARBA" id="ARBA00022927"/>
    </source>
</evidence>
<evidence type="ECO:0000256" key="12">
    <source>
        <dbReference type="PROSITE-ProRule" id="PRU00221"/>
    </source>
</evidence>
<dbReference type="PROSITE" id="PS00678">
    <property type="entry name" value="WD_REPEATS_1"/>
    <property type="match status" value="1"/>
</dbReference>
<feature type="compositionally biased region" description="Polar residues" evidence="13">
    <location>
        <begin position="986"/>
        <end position="996"/>
    </location>
</feature>
<dbReference type="Pfam" id="PF00400">
    <property type="entry name" value="WD40"/>
    <property type="match status" value="1"/>
</dbReference>
<name>A0A0B7N046_9FUNG</name>
<evidence type="ECO:0000256" key="2">
    <source>
        <dbReference type="ARBA" id="ARBA00009358"/>
    </source>
</evidence>
<evidence type="ECO:0000256" key="4">
    <source>
        <dbReference type="ARBA" id="ARBA00021236"/>
    </source>
</evidence>
<comment type="function">
    <text evidence="11">Component of the coat protein complex II (COPII) which promotes the formation of transport vesicles from the endoplasmic reticulum (ER). The coat has two main functions, the physical deformation of the endoplasmic reticulum membrane into vesicles and the selection of cargo molecules.</text>
</comment>
<evidence type="ECO:0000256" key="13">
    <source>
        <dbReference type="SAM" id="MobiDB-lite"/>
    </source>
</evidence>
<dbReference type="GO" id="GO:0030127">
    <property type="term" value="C:COPII vesicle coat"/>
    <property type="evidence" value="ECO:0007669"/>
    <property type="project" value="TreeGrafter"/>
</dbReference>
<dbReference type="Gene3D" id="1.25.40.1030">
    <property type="match status" value="1"/>
</dbReference>
<feature type="compositionally biased region" description="Low complexity" evidence="13">
    <location>
        <begin position="918"/>
        <end position="927"/>
    </location>
</feature>